<accession>A0A1K2HIQ1</accession>
<dbReference type="RefSeq" id="WP_031366941.1">
    <property type="nucleotide sequence ID" value="NZ_FPKS01000017.1"/>
</dbReference>
<dbReference type="EMBL" id="FPKS01000017">
    <property type="protein sequence ID" value="SFZ76638.1"/>
    <property type="molecule type" value="Genomic_DNA"/>
</dbReference>
<evidence type="ECO:0000313" key="1">
    <source>
        <dbReference type="EMBL" id="SFZ76638.1"/>
    </source>
</evidence>
<protein>
    <submittedName>
        <fullName evidence="1">Uncharacterized protein</fullName>
    </submittedName>
</protein>
<gene>
    <name evidence="1" type="ORF">SAMN02746068_02016</name>
</gene>
<evidence type="ECO:0000313" key="2">
    <source>
        <dbReference type="Proteomes" id="UP000185655"/>
    </source>
</evidence>
<dbReference type="AlphaFoldDB" id="A0A1K2HIQ1"/>
<name>A0A1K2HIQ1_9LACT</name>
<organism evidence="1 2">
    <name type="scientific">Pseudolactococcus chungangensis CAU 28 = DSM 22330</name>
    <dbReference type="NCBI Taxonomy" id="1122154"/>
    <lineage>
        <taxon>Bacteria</taxon>
        <taxon>Bacillati</taxon>
        <taxon>Bacillota</taxon>
        <taxon>Bacilli</taxon>
        <taxon>Lactobacillales</taxon>
        <taxon>Streptococcaceae</taxon>
        <taxon>Pseudolactococcus</taxon>
    </lineage>
</organism>
<dbReference type="OrthoDB" id="2881498at2"/>
<reference evidence="1 2" key="1">
    <citation type="submission" date="2016-11" db="EMBL/GenBank/DDBJ databases">
        <authorList>
            <person name="Jaros S."/>
            <person name="Januszkiewicz K."/>
            <person name="Wedrychowicz H."/>
        </authorList>
    </citation>
    <scope>NUCLEOTIDE SEQUENCE [LARGE SCALE GENOMIC DNA]</scope>
    <source>
        <strain evidence="1 2">DSM 22330</strain>
    </source>
</reference>
<sequence>MLVVNMAMKQDDVIAVLEENGFRFVEKKGIRLFFEADGDLNEKAAEAKALIKAQPWGAALFFNVEVVKS</sequence>
<dbReference type="Proteomes" id="UP000185655">
    <property type="component" value="Unassembled WGS sequence"/>
</dbReference>
<dbReference type="STRING" id="1122154.SAMN02746068_02016"/>
<proteinExistence type="predicted"/>